<dbReference type="PROSITE" id="PS51421">
    <property type="entry name" value="RAS"/>
    <property type="match status" value="1"/>
</dbReference>
<dbReference type="Proteomes" id="UP000504606">
    <property type="component" value="Unplaced"/>
</dbReference>
<dbReference type="PRINTS" id="PR00449">
    <property type="entry name" value="RASTRNSFRMNG"/>
</dbReference>
<dbReference type="GeneID" id="113205677"/>
<dbReference type="GO" id="GO:0005770">
    <property type="term" value="C:late endosome"/>
    <property type="evidence" value="ECO:0007669"/>
    <property type="project" value="TreeGrafter"/>
</dbReference>
<evidence type="ECO:0000313" key="5">
    <source>
        <dbReference type="RefSeq" id="XP_026277173.2"/>
    </source>
</evidence>
<evidence type="ECO:0000256" key="1">
    <source>
        <dbReference type="ARBA" id="ARBA00006270"/>
    </source>
</evidence>
<keyword evidence="3" id="KW-0342">GTP-binding</keyword>
<protein>
    <submittedName>
        <fullName evidence="5">Ras-related protein rab7-like isoform X2</fullName>
    </submittedName>
</protein>
<dbReference type="PROSITE" id="PS51419">
    <property type="entry name" value="RAB"/>
    <property type="match status" value="1"/>
</dbReference>
<evidence type="ECO:0000256" key="3">
    <source>
        <dbReference type="ARBA" id="ARBA00023134"/>
    </source>
</evidence>
<proteinExistence type="inferred from homology"/>
<dbReference type="GO" id="GO:0008333">
    <property type="term" value="P:endosome to lysosome transport"/>
    <property type="evidence" value="ECO:0007669"/>
    <property type="project" value="TreeGrafter"/>
</dbReference>
<evidence type="ECO:0000256" key="2">
    <source>
        <dbReference type="ARBA" id="ARBA00022741"/>
    </source>
</evidence>
<dbReference type="PANTHER" id="PTHR47981:SF20">
    <property type="entry name" value="RAS-RELATED PROTEIN RAB-7A"/>
    <property type="match status" value="1"/>
</dbReference>
<dbReference type="AlphaFoldDB" id="A0A6J1S961"/>
<dbReference type="NCBIfam" id="TIGR00231">
    <property type="entry name" value="small_GTP"/>
    <property type="match status" value="1"/>
</dbReference>
<dbReference type="Gene3D" id="3.40.50.300">
    <property type="entry name" value="P-loop containing nucleotide triphosphate hydrolases"/>
    <property type="match status" value="1"/>
</dbReference>
<sequence length="216" mass="25234">MTSVEKVRVKVVPLGSSGVGKTSLAMKYTADVFSNMYISTVGQETQFKEIMVDDKIHDTAGQERFRAVTRSLYRDVDCCVLVFDVTNRNSFESLDFWMNEFLLTRCPEVPADFPFVVLGNKCEMEQRLVTKKEAIRWCQEKYCNINYFDVSAKEDINLELAFQTVAKKALKLKSEEIKIQPTDVSQRVKLKDEGLNQSKQSWWSWWSWWKSRFSWC</sequence>
<dbReference type="RefSeq" id="XP_026277173.2">
    <property type="nucleotide sequence ID" value="XM_026421388.2"/>
</dbReference>
<dbReference type="SMART" id="SM00174">
    <property type="entry name" value="RHO"/>
    <property type="match status" value="1"/>
</dbReference>
<dbReference type="GO" id="GO:0003924">
    <property type="term" value="F:GTPase activity"/>
    <property type="evidence" value="ECO:0007669"/>
    <property type="project" value="InterPro"/>
</dbReference>
<accession>A0A6J1S961</accession>
<reference evidence="5" key="1">
    <citation type="submission" date="2025-08" db="UniProtKB">
        <authorList>
            <consortium name="RefSeq"/>
        </authorList>
    </citation>
    <scope>IDENTIFICATION</scope>
    <source>
        <tissue evidence="5">Whole organism</tissue>
    </source>
</reference>
<dbReference type="GO" id="GO:0005764">
    <property type="term" value="C:lysosome"/>
    <property type="evidence" value="ECO:0007669"/>
    <property type="project" value="TreeGrafter"/>
</dbReference>
<dbReference type="PROSITE" id="PS51420">
    <property type="entry name" value="RHO"/>
    <property type="match status" value="1"/>
</dbReference>
<name>A0A6J1S961_FRAOC</name>
<comment type="similarity">
    <text evidence="1">Belongs to the small GTPase superfamily. Rab family.</text>
</comment>
<organism evidence="4 5">
    <name type="scientific">Frankliniella occidentalis</name>
    <name type="common">Western flower thrips</name>
    <name type="synonym">Euthrips occidentalis</name>
    <dbReference type="NCBI Taxonomy" id="133901"/>
    <lineage>
        <taxon>Eukaryota</taxon>
        <taxon>Metazoa</taxon>
        <taxon>Ecdysozoa</taxon>
        <taxon>Arthropoda</taxon>
        <taxon>Hexapoda</taxon>
        <taxon>Insecta</taxon>
        <taxon>Pterygota</taxon>
        <taxon>Neoptera</taxon>
        <taxon>Paraneoptera</taxon>
        <taxon>Thysanoptera</taxon>
        <taxon>Terebrantia</taxon>
        <taxon>Thripoidea</taxon>
        <taxon>Thripidae</taxon>
        <taxon>Frankliniella</taxon>
    </lineage>
</organism>
<keyword evidence="2" id="KW-0547">Nucleotide-binding</keyword>
<dbReference type="GO" id="GO:0045335">
    <property type="term" value="C:phagocytic vesicle"/>
    <property type="evidence" value="ECO:0007669"/>
    <property type="project" value="TreeGrafter"/>
</dbReference>
<dbReference type="FunFam" id="3.40.50.300:FF:001447">
    <property type="entry name" value="Ras-related protein Rab-1B"/>
    <property type="match status" value="1"/>
</dbReference>
<dbReference type="SUPFAM" id="SSF52540">
    <property type="entry name" value="P-loop containing nucleoside triphosphate hydrolases"/>
    <property type="match status" value="1"/>
</dbReference>
<keyword evidence="4" id="KW-1185">Reference proteome</keyword>
<dbReference type="SMART" id="SM00176">
    <property type="entry name" value="RAN"/>
    <property type="match status" value="1"/>
</dbReference>
<evidence type="ECO:0000313" key="4">
    <source>
        <dbReference type="Proteomes" id="UP000504606"/>
    </source>
</evidence>
<dbReference type="GO" id="GO:0090385">
    <property type="term" value="P:phagosome-lysosome fusion"/>
    <property type="evidence" value="ECO:0007669"/>
    <property type="project" value="TreeGrafter"/>
</dbReference>
<gene>
    <name evidence="5" type="primary">LOC113205677</name>
</gene>
<dbReference type="InterPro" id="IPR001806">
    <property type="entry name" value="Small_GTPase"/>
</dbReference>
<dbReference type="InterPro" id="IPR005225">
    <property type="entry name" value="Small_GTP-bd"/>
</dbReference>
<dbReference type="Pfam" id="PF00071">
    <property type="entry name" value="Ras"/>
    <property type="match status" value="1"/>
</dbReference>
<dbReference type="InterPro" id="IPR027417">
    <property type="entry name" value="P-loop_NTPase"/>
</dbReference>
<dbReference type="SMART" id="SM00173">
    <property type="entry name" value="RAS"/>
    <property type="match status" value="1"/>
</dbReference>
<dbReference type="GO" id="GO:0005525">
    <property type="term" value="F:GTP binding"/>
    <property type="evidence" value="ECO:0007669"/>
    <property type="project" value="UniProtKB-KW"/>
</dbReference>
<dbReference type="SMART" id="SM00175">
    <property type="entry name" value="RAB"/>
    <property type="match status" value="1"/>
</dbReference>
<dbReference type="PANTHER" id="PTHR47981">
    <property type="entry name" value="RAB FAMILY"/>
    <property type="match status" value="1"/>
</dbReference>